<organism evidence="16">
    <name type="scientific">uncultured Desulfobacterium sp</name>
    <dbReference type="NCBI Taxonomy" id="201089"/>
    <lineage>
        <taxon>Bacteria</taxon>
        <taxon>Pseudomonadati</taxon>
        <taxon>Thermodesulfobacteriota</taxon>
        <taxon>Desulfobacteria</taxon>
        <taxon>Desulfobacterales</taxon>
        <taxon>Desulfobacteriaceae</taxon>
        <taxon>Desulfobacterium</taxon>
        <taxon>environmental samples</taxon>
    </lineage>
</organism>
<evidence type="ECO:0000256" key="2">
    <source>
        <dbReference type="ARBA" id="ARBA00022448"/>
    </source>
</evidence>
<evidence type="ECO:0000256" key="12">
    <source>
        <dbReference type="PROSITE-ProRule" id="PRU01360"/>
    </source>
</evidence>
<dbReference type="EMBL" id="FR695877">
    <property type="protein sequence ID" value="CBX30872.1"/>
    <property type="molecule type" value="Genomic_DNA"/>
</dbReference>
<keyword evidence="2 12" id="KW-0813">Transport</keyword>
<feature type="region of interest" description="Disordered" evidence="13">
    <location>
        <begin position="113"/>
        <end position="132"/>
    </location>
</feature>
<dbReference type="InterPro" id="IPR037066">
    <property type="entry name" value="Plug_dom_sf"/>
</dbReference>
<evidence type="ECO:0000256" key="3">
    <source>
        <dbReference type="ARBA" id="ARBA00022452"/>
    </source>
</evidence>
<dbReference type="PANTHER" id="PTHR32552">
    <property type="entry name" value="FERRICHROME IRON RECEPTOR-RELATED"/>
    <property type="match status" value="1"/>
</dbReference>
<dbReference type="Pfam" id="PF00593">
    <property type="entry name" value="TonB_dep_Rec_b-barrel"/>
    <property type="match status" value="1"/>
</dbReference>
<gene>
    <name evidence="16" type="ORF">N47_E43840</name>
</gene>
<keyword evidence="5 12" id="KW-0812">Transmembrane</keyword>
<evidence type="ECO:0000256" key="5">
    <source>
        <dbReference type="ARBA" id="ARBA00022692"/>
    </source>
</evidence>
<keyword evidence="9" id="KW-0798">TonB box</keyword>
<feature type="chain" id="PRO_5003155343" description="TonB-dependent receptor-like beta-barrel domain-containing protein" evidence="14">
    <location>
        <begin position="24"/>
        <end position="751"/>
    </location>
</feature>
<dbReference type="InterPro" id="IPR039426">
    <property type="entry name" value="TonB-dep_rcpt-like"/>
</dbReference>
<dbReference type="PROSITE" id="PS52016">
    <property type="entry name" value="TONB_DEPENDENT_REC_3"/>
    <property type="match status" value="1"/>
</dbReference>
<dbReference type="AlphaFoldDB" id="E1YL89"/>
<keyword evidence="4" id="KW-0410">Iron transport</keyword>
<evidence type="ECO:0000256" key="7">
    <source>
        <dbReference type="ARBA" id="ARBA00023004"/>
    </source>
</evidence>
<feature type="signal peptide" evidence="14">
    <location>
        <begin position="1"/>
        <end position="23"/>
    </location>
</feature>
<dbReference type="Gene3D" id="2.40.170.20">
    <property type="entry name" value="TonB-dependent receptor, beta-barrel domain"/>
    <property type="match status" value="1"/>
</dbReference>
<dbReference type="SUPFAM" id="SSF56935">
    <property type="entry name" value="Porins"/>
    <property type="match status" value="1"/>
</dbReference>
<evidence type="ECO:0000256" key="9">
    <source>
        <dbReference type="ARBA" id="ARBA00023077"/>
    </source>
</evidence>
<dbReference type="GO" id="GO:0009279">
    <property type="term" value="C:cell outer membrane"/>
    <property type="evidence" value="ECO:0007669"/>
    <property type="project" value="UniProtKB-SubCell"/>
</dbReference>
<keyword evidence="6 14" id="KW-0732">Signal</keyword>
<keyword evidence="8" id="KW-0406">Ion transport</keyword>
<dbReference type="Gene3D" id="2.170.130.10">
    <property type="entry name" value="TonB-dependent receptor, plug domain"/>
    <property type="match status" value="1"/>
</dbReference>
<keyword evidence="10 12" id="KW-0472">Membrane</keyword>
<comment type="subcellular location">
    <subcellularLocation>
        <location evidence="1 12">Cell outer membrane</location>
        <topology evidence="1 12">Multi-pass membrane protein</topology>
    </subcellularLocation>
</comment>
<keyword evidence="3 12" id="KW-1134">Transmembrane beta strand</keyword>
<proteinExistence type="inferred from homology"/>
<evidence type="ECO:0000256" key="4">
    <source>
        <dbReference type="ARBA" id="ARBA00022496"/>
    </source>
</evidence>
<keyword evidence="7" id="KW-0408">Iron</keyword>
<comment type="similarity">
    <text evidence="12">Belongs to the TonB-dependent receptor family.</text>
</comment>
<sequence length="751" mass="82879">MKLVGMSLAIAGLIFGSYAVVTAAEPENSQTPPHQLEPITVYGKATDTGDAFVAPFDVSAPSNQESYTKKSIETFGRQGNINVFKITEMSPSVNYTAVDALGTNENGFHDSLRIRGKKQTGPGGVKSYDGVPISGNPGGGKTIFDMENIESVDLYKGYIPVDKGLGFSNLAGKVDMNIRRPEHVFGADLSQTIGSDNFYRSFLRLDTGDIGNVSAFGSFSYTTSDKYKGEGDLERTNSTLGFVLKPSDKIKAELFVSHNRDDHHNYYNLTYAETKHLGQNFYKDFNTDRTSANYYDYNKQNFEDTAILANIEGALSSDSKISFKPYYLNDNGQYSYASGTNVIKWDIDHEVYGAVLKYEKSFSKELNAKLGYWAHRQQPPGPPEDQKKYTVGANGLKYAGYAVLADNDYHEFNSPFTEVSGQMGNFVYSAGVRYLNFKLGELKSYTNGTNAATSQDYDTAISNGTLDTWASVNAKYFREWLPSLYLGYNLSNKATIYVDYTRTYGLDVNLFPTYVQQRSSFVSKGVTLQSLWDKLDLETADNFDVGVKYKIGDICLNPNAFVSVVKNKQARIYDSSYNVTYPYNGADALGYGAEIAASGALSKDLDFLVGLSYNKYYFTDDLKTGSNSTISSSGNQVPDAPMYMAKAALSYNIEGFMLTPSVKYMSARYGDVLHNEKISASTIVDFDISYVIEKVLGAKSVEFRITATNLFNQKYISAINTADDALAATNTAATYQTGAPFGMYANVNFKF</sequence>
<evidence type="ECO:0000259" key="15">
    <source>
        <dbReference type="Pfam" id="PF00593"/>
    </source>
</evidence>
<evidence type="ECO:0000256" key="11">
    <source>
        <dbReference type="ARBA" id="ARBA00023237"/>
    </source>
</evidence>
<reference evidence="16" key="1">
    <citation type="journal article" date="2011" name="Environ. Microbiol.">
        <title>Genomic insights into the metabolic potential of the polycyclic aromatic hydrocarbon degrading sulfate-reducing Deltaproteobacterium N47.</title>
        <authorList>
            <person name="Bergmann F."/>
            <person name="Selesi D."/>
            <person name="Weinmaier T."/>
            <person name="Tischler P."/>
            <person name="Rattei T."/>
            <person name="Meckenstock R.U."/>
        </authorList>
    </citation>
    <scope>NUCLEOTIDE SEQUENCE</scope>
</reference>
<accession>E1YL89</accession>
<name>E1YL89_9BACT</name>
<dbReference type="InterPro" id="IPR036942">
    <property type="entry name" value="Beta-barrel_TonB_sf"/>
</dbReference>
<evidence type="ECO:0000256" key="6">
    <source>
        <dbReference type="ARBA" id="ARBA00022729"/>
    </source>
</evidence>
<evidence type="ECO:0000256" key="8">
    <source>
        <dbReference type="ARBA" id="ARBA00023065"/>
    </source>
</evidence>
<evidence type="ECO:0000313" key="16">
    <source>
        <dbReference type="EMBL" id="CBX30872.1"/>
    </source>
</evidence>
<dbReference type="PANTHER" id="PTHR32552:SF89">
    <property type="entry name" value="CATECHOLATE SIDEROPHORE RECEPTOR FIU"/>
    <property type="match status" value="1"/>
</dbReference>
<keyword evidence="11 12" id="KW-0998">Cell outer membrane</keyword>
<evidence type="ECO:0000256" key="1">
    <source>
        <dbReference type="ARBA" id="ARBA00004571"/>
    </source>
</evidence>
<dbReference type="GO" id="GO:0015344">
    <property type="term" value="F:siderophore uptake transmembrane transporter activity"/>
    <property type="evidence" value="ECO:0007669"/>
    <property type="project" value="TreeGrafter"/>
</dbReference>
<evidence type="ECO:0000256" key="14">
    <source>
        <dbReference type="SAM" id="SignalP"/>
    </source>
</evidence>
<evidence type="ECO:0000256" key="13">
    <source>
        <dbReference type="SAM" id="MobiDB-lite"/>
    </source>
</evidence>
<feature type="domain" description="TonB-dependent receptor-like beta-barrel" evidence="15">
    <location>
        <begin position="259"/>
        <end position="710"/>
    </location>
</feature>
<evidence type="ECO:0000256" key="10">
    <source>
        <dbReference type="ARBA" id="ARBA00023136"/>
    </source>
</evidence>
<protein>
    <recommendedName>
        <fullName evidence="15">TonB-dependent receptor-like beta-barrel domain-containing protein</fullName>
    </recommendedName>
</protein>
<dbReference type="InterPro" id="IPR000531">
    <property type="entry name" value="Beta-barrel_TonB"/>
</dbReference>